<dbReference type="Gene3D" id="3.30.470.20">
    <property type="entry name" value="ATP-grasp fold, B domain"/>
    <property type="match status" value="1"/>
</dbReference>
<dbReference type="GO" id="GO:0008360">
    <property type="term" value="P:regulation of cell shape"/>
    <property type="evidence" value="ECO:0007669"/>
    <property type="project" value="UniProtKB-KW"/>
</dbReference>
<keyword evidence="9 12" id="KW-0573">Peptidoglycan synthesis</keyword>
<dbReference type="SUPFAM" id="SSF56059">
    <property type="entry name" value="Glutathione synthetase ATP-binding domain-like"/>
    <property type="match status" value="1"/>
</dbReference>
<keyword evidence="11 12" id="KW-0961">Cell wall biogenesis/degradation</keyword>
<dbReference type="Pfam" id="PF07478">
    <property type="entry name" value="Dala_Dala_lig_C"/>
    <property type="match status" value="1"/>
</dbReference>
<dbReference type="Proteomes" id="UP000198825">
    <property type="component" value="Chromosome I"/>
</dbReference>
<feature type="binding site" evidence="14">
    <location>
        <begin position="254"/>
        <end position="262"/>
    </location>
    <ligand>
        <name>ATP</name>
        <dbReference type="ChEBI" id="CHEBI:30616"/>
    </ligand>
</feature>
<dbReference type="HAMAP" id="MF_00047">
    <property type="entry name" value="Dala_Dala_lig"/>
    <property type="match status" value="1"/>
</dbReference>
<accession>A0A1H2LY73</accession>
<comment type="cofactor">
    <cofactor evidence="15">
        <name>Mg(2+)</name>
        <dbReference type="ChEBI" id="CHEBI:18420"/>
    </cofactor>
    <cofactor evidence="15">
        <name>Mn(2+)</name>
        <dbReference type="ChEBI" id="CHEBI:29035"/>
    </cofactor>
    <text evidence="15">Binds 2 magnesium or manganese ions per subunit.</text>
</comment>
<name>A0A1H2LY73_9ACTN</name>
<evidence type="ECO:0000256" key="15">
    <source>
        <dbReference type="PIRSR" id="PIRSR039102-3"/>
    </source>
</evidence>
<dbReference type="InterPro" id="IPR011127">
    <property type="entry name" value="Dala_Dala_lig_N"/>
</dbReference>
<dbReference type="PROSITE" id="PS50975">
    <property type="entry name" value="ATP_GRASP"/>
    <property type="match status" value="1"/>
</dbReference>
<evidence type="ECO:0000256" key="16">
    <source>
        <dbReference type="PROSITE-ProRule" id="PRU00409"/>
    </source>
</evidence>
<gene>
    <name evidence="12" type="primary">ddl</name>
    <name evidence="18" type="ORF">SAMN04488544_1058</name>
</gene>
<evidence type="ECO:0000256" key="5">
    <source>
        <dbReference type="ARBA" id="ARBA00022741"/>
    </source>
</evidence>
<dbReference type="GO" id="GO:0005524">
    <property type="term" value="F:ATP binding"/>
    <property type="evidence" value="ECO:0007669"/>
    <property type="project" value="UniProtKB-UniRule"/>
</dbReference>
<dbReference type="PROSITE" id="PS00844">
    <property type="entry name" value="DALA_DALA_LIGASE_2"/>
    <property type="match status" value="1"/>
</dbReference>
<proteinExistence type="inferred from homology"/>
<evidence type="ECO:0000256" key="4">
    <source>
        <dbReference type="ARBA" id="ARBA00022723"/>
    </source>
</evidence>
<dbReference type="InterPro" id="IPR011095">
    <property type="entry name" value="Dala_Dala_lig_C"/>
</dbReference>
<keyword evidence="5 14" id="KW-0547">Nucleotide-binding</keyword>
<evidence type="ECO:0000313" key="19">
    <source>
        <dbReference type="Proteomes" id="UP000198825"/>
    </source>
</evidence>
<keyword evidence="4 15" id="KW-0479">Metal-binding</keyword>
<dbReference type="InterPro" id="IPR000291">
    <property type="entry name" value="D-Ala_lig_Van_CS"/>
</dbReference>
<dbReference type="NCBIfam" id="NF002528">
    <property type="entry name" value="PRK01966.1-4"/>
    <property type="match status" value="1"/>
</dbReference>
<comment type="pathway">
    <text evidence="12">Cell wall biogenesis; peptidoglycan biosynthesis.</text>
</comment>
<dbReference type="FunFam" id="3.30.470.20:FF:000008">
    <property type="entry name" value="D-alanine--D-alanine ligase"/>
    <property type="match status" value="1"/>
</dbReference>
<evidence type="ECO:0000256" key="12">
    <source>
        <dbReference type="HAMAP-Rule" id="MF_00047"/>
    </source>
</evidence>
<keyword evidence="3 12" id="KW-0436">Ligase</keyword>
<feature type="active site" evidence="13">
    <location>
        <position position="222"/>
    </location>
</feature>
<dbReference type="Pfam" id="PF01820">
    <property type="entry name" value="Dala_Dala_lig_N"/>
    <property type="match status" value="1"/>
</dbReference>
<dbReference type="GO" id="GO:0071555">
    <property type="term" value="P:cell wall organization"/>
    <property type="evidence" value="ECO:0007669"/>
    <property type="project" value="UniProtKB-KW"/>
</dbReference>
<keyword evidence="19" id="KW-1185">Reference proteome</keyword>
<dbReference type="PANTHER" id="PTHR23132">
    <property type="entry name" value="D-ALANINE--D-ALANINE LIGASE"/>
    <property type="match status" value="1"/>
</dbReference>
<protein>
    <recommendedName>
        <fullName evidence="12">D-alanine--D-alanine ligase</fullName>
        <ecNumber evidence="12">6.3.2.4</ecNumber>
    </recommendedName>
    <alternativeName>
        <fullName evidence="12">D-Ala-D-Ala ligase</fullName>
    </alternativeName>
    <alternativeName>
        <fullName evidence="12">D-alanylalanine synthetase</fullName>
    </alternativeName>
</protein>
<feature type="binding site" evidence="14">
    <location>
        <position position="170"/>
    </location>
    <ligand>
        <name>ATP</name>
        <dbReference type="ChEBI" id="CHEBI:30616"/>
    </ligand>
</feature>
<dbReference type="GO" id="GO:0008716">
    <property type="term" value="F:D-alanine-D-alanine ligase activity"/>
    <property type="evidence" value="ECO:0007669"/>
    <property type="project" value="UniProtKB-UniRule"/>
</dbReference>
<evidence type="ECO:0000256" key="11">
    <source>
        <dbReference type="ARBA" id="ARBA00023316"/>
    </source>
</evidence>
<feature type="binding site" evidence="15">
    <location>
        <position position="354"/>
    </location>
    <ligand>
        <name>Mg(2+)</name>
        <dbReference type="ChEBI" id="CHEBI:18420"/>
        <label>2</label>
    </ligand>
</feature>
<dbReference type="NCBIfam" id="TIGR01205">
    <property type="entry name" value="D_ala_D_alaTIGR"/>
    <property type="match status" value="1"/>
</dbReference>
<comment type="subcellular location">
    <subcellularLocation>
        <location evidence="12">Cytoplasm</location>
    </subcellularLocation>
</comment>
<feature type="binding site" evidence="15">
    <location>
        <position position="341"/>
    </location>
    <ligand>
        <name>Mg(2+)</name>
        <dbReference type="ChEBI" id="CHEBI:18420"/>
        <label>1</label>
    </ligand>
</feature>
<dbReference type="EC" id="6.3.2.4" evidence="12"/>
<feature type="binding site" evidence="15">
    <location>
        <position position="356"/>
    </location>
    <ligand>
        <name>Mg(2+)</name>
        <dbReference type="ChEBI" id="CHEBI:18420"/>
        <label>2</label>
    </ligand>
</feature>
<dbReference type="SUPFAM" id="SSF52440">
    <property type="entry name" value="PreATP-grasp domain"/>
    <property type="match status" value="1"/>
</dbReference>
<dbReference type="PIRSF" id="PIRSF039102">
    <property type="entry name" value="Ddl/VanB"/>
    <property type="match status" value="1"/>
</dbReference>
<dbReference type="GO" id="GO:0005829">
    <property type="term" value="C:cytosol"/>
    <property type="evidence" value="ECO:0007669"/>
    <property type="project" value="TreeGrafter"/>
</dbReference>
<dbReference type="Gene3D" id="3.40.50.20">
    <property type="match status" value="1"/>
</dbReference>
<dbReference type="Gene3D" id="3.30.1490.20">
    <property type="entry name" value="ATP-grasp fold, A domain"/>
    <property type="match status" value="1"/>
</dbReference>
<feature type="active site" evidence="13">
    <location>
        <position position="33"/>
    </location>
</feature>
<dbReference type="InterPro" id="IPR013815">
    <property type="entry name" value="ATP_grasp_subdomain_1"/>
</dbReference>
<evidence type="ECO:0000259" key="17">
    <source>
        <dbReference type="PROSITE" id="PS50975"/>
    </source>
</evidence>
<evidence type="ECO:0000256" key="3">
    <source>
        <dbReference type="ARBA" id="ARBA00022598"/>
    </source>
</evidence>
<feature type="binding site" evidence="14">
    <location>
        <begin position="353"/>
        <end position="354"/>
    </location>
    <ligand>
        <name>ATP</name>
        <dbReference type="ChEBI" id="CHEBI:30616"/>
    </ligand>
</feature>
<sequence>MTTAPAGPTVPDEGRGAVRRVRVALVFGGVSSEHGVSCLTAAGVFSALDPERYEVVGVGITRTGRWVLVDDETLRGLAVVDGRLPELSEHAPDAMLLTHGPGSRLAVRDEVSYGGVDKHSALSWLGPVDVALSLLHGPFGEDGTIQGLFEMMGTRYVGAGVLASAVGMDKHFMKLVLSASGLPVGPFTTITPADWARDRSACLEAVSALRFPVFVKPARGGSSLGISKVDADTGGALVAAIEEAQRFDPKVVVEEGFVGARELECGVLSDVDGGIPQASAVAEIRVHSESGFYDFEAKYLPEEQVDLDVPALVDPTVADQVRDLAVRTFEAVGCEGLARVDVFLTREGRVVVNEINTMPGFTAHSMFPRMWAASGLDYPALVDRLIALALARPVGLR</sequence>
<keyword evidence="8 12" id="KW-0133">Cell shape</keyword>
<keyword evidence="6 16" id="KW-0067">ATP-binding</keyword>
<comment type="similarity">
    <text evidence="2 12">Belongs to the D-alanine--D-alanine ligase family.</text>
</comment>
<dbReference type="InterPro" id="IPR011761">
    <property type="entry name" value="ATP-grasp"/>
</dbReference>
<dbReference type="PANTHER" id="PTHR23132:SF25">
    <property type="entry name" value="D-ALANINE--D-ALANINE LIGASE A"/>
    <property type="match status" value="1"/>
</dbReference>
<dbReference type="AlphaFoldDB" id="A0A1H2LY73"/>
<keyword evidence="10 15" id="KW-0464">Manganese</keyword>
<evidence type="ECO:0000256" key="9">
    <source>
        <dbReference type="ARBA" id="ARBA00022984"/>
    </source>
</evidence>
<feature type="active site" evidence="13">
    <location>
        <position position="365"/>
    </location>
</feature>
<dbReference type="InterPro" id="IPR016185">
    <property type="entry name" value="PreATP-grasp_dom_sf"/>
</dbReference>
<evidence type="ECO:0000256" key="6">
    <source>
        <dbReference type="ARBA" id="ARBA00022840"/>
    </source>
</evidence>
<feature type="binding site" evidence="15">
    <location>
        <position position="354"/>
    </location>
    <ligand>
        <name>Mg(2+)</name>
        <dbReference type="ChEBI" id="CHEBI:18420"/>
        <label>1</label>
    </ligand>
</feature>
<dbReference type="EMBL" id="LT629799">
    <property type="protein sequence ID" value="SDU85812.1"/>
    <property type="molecule type" value="Genomic_DNA"/>
</dbReference>
<feature type="binding site" evidence="14">
    <location>
        <begin position="222"/>
        <end position="223"/>
    </location>
    <ligand>
        <name>ATP</name>
        <dbReference type="ChEBI" id="CHEBI:30616"/>
    </ligand>
</feature>
<evidence type="ECO:0000256" key="1">
    <source>
        <dbReference type="ARBA" id="ARBA00001936"/>
    </source>
</evidence>
<feature type="binding site" evidence="14">
    <location>
        <begin position="214"/>
        <end position="216"/>
    </location>
    <ligand>
        <name>ATP</name>
        <dbReference type="ChEBI" id="CHEBI:30616"/>
    </ligand>
</feature>
<dbReference type="GO" id="GO:0046872">
    <property type="term" value="F:metal ion binding"/>
    <property type="evidence" value="ECO:0007669"/>
    <property type="project" value="UniProtKB-KW"/>
</dbReference>
<comment type="cofactor">
    <cofactor evidence="1">
        <name>Mn(2+)</name>
        <dbReference type="ChEBI" id="CHEBI:29035"/>
    </cofactor>
</comment>
<comment type="function">
    <text evidence="12">Cell wall formation.</text>
</comment>
<dbReference type="InterPro" id="IPR005905">
    <property type="entry name" value="D_ala_D_ala"/>
</dbReference>
<dbReference type="PROSITE" id="PS00843">
    <property type="entry name" value="DALA_DALA_LIGASE_1"/>
    <property type="match status" value="1"/>
</dbReference>
<dbReference type="STRING" id="546874.SAMN04488544_1058"/>
<reference evidence="19" key="1">
    <citation type="submission" date="2016-10" db="EMBL/GenBank/DDBJ databases">
        <authorList>
            <person name="Varghese N."/>
            <person name="Submissions S."/>
        </authorList>
    </citation>
    <scope>NUCLEOTIDE SEQUENCE [LARGE SCALE GENOMIC DNA]</scope>
    <source>
        <strain evidence="19">DSM 21743</strain>
    </source>
</reference>
<evidence type="ECO:0000256" key="14">
    <source>
        <dbReference type="PIRSR" id="PIRSR039102-2"/>
    </source>
</evidence>
<evidence type="ECO:0000256" key="13">
    <source>
        <dbReference type="PIRSR" id="PIRSR039102-1"/>
    </source>
</evidence>
<keyword evidence="12" id="KW-0963">Cytoplasm</keyword>
<dbReference type="RefSeq" id="WP_231918452.1">
    <property type="nucleotide sequence ID" value="NZ_LT629799.1"/>
</dbReference>
<comment type="catalytic activity">
    <reaction evidence="12">
        <text>2 D-alanine + ATP = D-alanyl-D-alanine + ADP + phosphate + H(+)</text>
        <dbReference type="Rhea" id="RHEA:11224"/>
        <dbReference type="ChEBI" id="CHEBI:15378"/>
        <dbReference type="ChEBI" id="CHEBI:30616"/>
        <dbReference type="ChEBI" id="CHEBI:43474"/>
        <dbReference type="ChEBI" id="CHEBI:57416"/>
        <dbReference type="ChEBI" id="CHEBI:57822"/>
        <dbReference type="ChEBI" id="CHEBI:456216"/>
        <dbReference type="EC" id="6.3.2.4"/>
    </reaction>
</comment>
<evidence type="ECO:0000256" key="7">
    <source>
        <dbReference type="ARBA" id="ARBA00022842"/>
    </source>
</evidence>
<evidence type="ECO:0000256" key="8">
    <source>
        <dbReference type="ARBA" id="ARBA00022960"/>
    </source>
</evidence>
<organism evidence="18 19">
    <name type="scientific">Microlunatus sagamiharensis</name>
    <dbReference type="NCBI Taxonomy" id="546874"/>
    <lineage>
        <taxon>Bacteria</taxon>
        <taxon>Bacillati</taxon>
        <taxon>Actinomycetota</taxon>
        <taxon>Actinomycetes</taxon>
        <taxon>Propionibacteriales</taxon>
        <taxon>Propionibacteriaceae</taxon>
        <taxon>Microlunatus</taxon>
    </lineage>
</organism>
<evidence type="ECO:0000256" key="2">
    <source>
        <dbReference type="ARBA" id="ARBA00010871"/>
    </source>
</evidence>
<evidence type="ECO:0000256" key="10">
    <source>
        <dbReference type="ARBA" id="ARBA00023211"/>
    </source>
</evidence>
<keyword evidence="7 15" id="KW-0460">Magnesium</keyword>
<dbReference type="UniPathway" id="UPA00219"/>
<dbReference type="GO" id="GO:0009252">
    <property type="term" value="P:peptidoglycan biosynthetic process"/>
    <property type="evidence" value="ECO:0007669"/>
    <property type="project" value="UniProtKB-UniRule"/>
</dbReference>
<evidence type="ECO:0000313" key="18">
    <source>
        <dbReference type="EMBL" id="SDU85812.1"/>
    </source>
</evidence>
<feature type="domain" description="ATP-grasp" evidence="17">
    <location>
        <begin position="174"/>
        <end position="387"/>
    </location>
</feature>